<feature type="transmembrane region" description="Helical" evidence="1">
    <location>
        <begin position="105"/>
        <end position="128"/>
    </location>
</feature>
<dbReference type="EMBL" id="BAAAOS010000007">
    <property type="protein sequence ID" value="GAA1559581.1"/>
    <property type="molecule type" value="Genomic_DNA"/>
</dbReference>
<gene>
    <name evidence="2" type="ORF">GCM10009789_11180</name>
</gene>
<feature type="transmembrane region" description="Helical" evidence="1">
    <location>
        <begin position="17"/>
        <end position="39"/>
    </location>
</feature>
<keyword evidence="1" id="KW-0472">Membrane</keyword>
<proteinExistence type="predicted"/>
<name>A0ABP4NFS8_9ACTN</name>
<keyword evidence="1" id="KW-0812">Transmembrane</keyword>
<feature type="transmembrane region" description="Helical" evidence="1">
    <location>
        <begin position="177"/>
        <end position="197"/>
    </location>
</feature>
<feature type="transmembrane region" description="Helical" evidence="1">
    <location>
        <begin position="226"/>
        <end position="248"/>
    </location>
</feature>
<accession>A0ABP4NFS8</accession>
<sequence length="253" mass="26158">MPNLIAAEFAKLFSTRLWLWLLLASVGLVALYAGLNIAFADDPDNVTPPLNTPAGQQTLFAVAAGARPLIAVLGAIAITSEFRHKTATATFLATPRRGQVVIAKLVTYAIAGVAYGIACIASVIAISLPWLAAKNIDVTLTGNGIPTTLTGVVAAYAIFALIGVAVGALIRDQVAAAVGLLIYLFVVEPIVTNIPALSSWTPYLPGSAGAALTNITITNQDFLAPWLGALVLIGYSAVLAIAGTRLAVRRDVA</sequence>
<organism evidence="2 3">
    <name type="scientific">Kribbella sancticallisti</name>
    <dbReference type="NCBI Taxonomy" id="460087"/>
    <lineage>
        <taxon>Bacteria</taxon>
        <taxon>Bacillati</taxon>
        <taxon>Actinomycetota</taxon>
        <taxon>Actinomycetes</taxon>
        <taxon>Propionibacteriales</taxon>
        <taxon>Kribbellaceae</taxon>
        <taxon>Kribbella</taxon>
    </lineage>
</organism>
<keyword evidence="1" id="KW-1133">Transmembrane helix</keyword>
<protein>
    <submittedName>
        <fullName evidence="2">ABC transporter permease</fullName>
    </submittedName>
</protein>
<comment type="caution">
    <text evidence="2">The sequence shown here is derived from an EMBL/GenBank/DDBJ whole genome shotgun (WGS) entry which is preliminary data.</text>
</comment>
<keyword evidence="3" id="KW-1185">Reference proteome</keyword>
<evidence type="ECO:0000256" key="1">
    <source>
        <dbReference type="SAM" id="Phobius"/>
    </source>
</evidence>
<dbReference type="Proteomes" id="UP001500393">
    <property type="component" value="Unassembled WGS sequence"/>
</dbReference>
<feature type="transmembrane region" description="Helical" evidence="1">
    <location>
        <begin position="59"/>
        <end position="78"/>
    </location>
</feature>
<evidence type="ECO:0000313" key="2">
    <source>
        <dbReference type="EMBL" id="GAA1559581.1"/>
    </source>
</evidence>
<feature type="transmembrane region" description="Helical" evidence="1">
    <location>
        <begin position="148"/>
        <end position="170"/>
    </location>
</feature>
<reference evidence="3" key="1">
    <citation type="journal article" date="2019" name="Int. J. Syst. Evol. Microbiol.">
        <title>The Global Catalogue of Microorganisms (GCM) 10K type strain sequencing project: providing services to taxonomists for standard genome sequencing and annotation.</title>
        <authorList>
            <consortium name="The Broad Institute Genomics Platform"/>
            <consortium name="The Broad Institute Genome Sequencing Center for Infectious Disease"/>
            <person name="Wu L."/>
            <person name="Ma J."/>
        </authorList>
    </citation>
    <scope>NUCLEOTIDE SEQUENCE [LARGE SCALE GENOMIC DNA]</scope>
    <source>
        <strain evidence="3">JCM 14969</strain>
    </source>
</reference>
<dbReference type="RefSeq" id="WP_344210463.1">
    <property type="nucleotide sequence ID" value="NZ_BAAAOS010000007.1"/>
</dbReference>
<evidence type="ECO:0000313" key="3">
    <source>
        <dbReference type="Proteomes" id="UP001500393"/>
    </source>
</evidence>